<sequence>MLEAPKPKTITTRAMEQIRQLIFDGELAAGSDHLESELADRLGMSRTPVREATLMLAQQGLLEVRPRKGVRIATLSLKDMEEIYAVLTELESLAAEEAALKGYSEEDLATLQQAIEAMEEALAREDREAWAVGDNAFHEELVRLGGNSRVETIVSMMANQVRRARAMTLYIRPLPVKSNEDHRAVYDAIRRGDAAAARERHRSHRRHAREVLIELLKKHKLYQL</sequence>
<reference evidence="5" key="1">
    <citation type="submission" date="2022-11" db="EMBL/GenBank/DDBJ databases">
        <title>Hoeflea poritis sp. nov., isolated from scleractinian coral Porites lutea.</title>
        <authorList>
            <person name="Zhang G."/>
            <person name="Wei Q."/>
            <person name="Cai L."/>
        </authorList>
    </citation>
    <scope>NUCLEOTIDE SEQUENCE</scope>
    <source>
        <strain evidence="5">E7-10</strain>
    </source>
</reference>
<evidence type="ECO:0000313" key="5">
    <source>
        <dbReference type="EMBL" id="MDA4843864.1"/>
    </source>
</evidence>
<dbReference type="Pfam" id="PF00392">
    <property type="entry name" value="GntR"/>
    <property type="match status" value="1"/>
</dbReference>
<dbReference type="SUPFAM" id="SSF48008">
    <property type="entry name" value="GntR ligand-binding domain-like"/>
    <property type="match status" value="1"/>
</dbReference>
<dbReference type="CDD" id="cd07377">
    <property type="entry name" value="WHTH_GntR"/>
    <property type="match status" value="1"/>
</dbReference>
<evidence type="ECO:0000256" key="1">
    <source>
        <dbReference type="ARBA" id="ARBA00023015"/>
    </source>
</evidence>
<keyword evidence="3" id="KW-0804">Transcription</keyword>
<dbReference type="Gene3D" id="1.10.10.10">
    <property type="entry name" value="Winged helix-like DNA-binding domain superfamily/Winged helix DNA-binding domain"/>
    <property type="match status" value="1"/>
</dbReference>
<evidence type="ECO:0000256" key="2">
    <source>
        <dbReference type="ARBA" id="ARBA00023125"/>
    </source>
</evidence>
<dbReference type="Gene3D" id="1.20.120.530">
    <property type="entry name" value="GntR ligand-binding domain-like"/>
    <property type="match status" value="1"/>
</dbReference>
<dbReference type="InterPro" id="IPR000524">
    <property type="entry name" value="Tscrpt_reg_HTH_GntR"/>
</dbReference>
<dbReference type="InterPro" id="IPR008920">
    <property type="entry name" value="TF_FadR/GntR_C"/>
</dbReference>
<dbReference type="PROSITE" id="PS50949">
    <property type="entry name" value="HTH_GNTR"/>
    <property type="match status" value="1"/>
</dbReference>
<dbReference type="InterPro" id="IPR036390">
    <property type="entry name" value="WH_DNA-bd_sf"/>
</dbReference>
<dbReference type="PANTHER" id="PTHR43537:SF24">
    <property type="entry name" value="GLUCONATE OPERON TRANSCRIPTIONAL REPRESSOR"/>
    <property type="match status" value="1"/>
</dbReference>
<dbReference type="PANTHER" id="PTHR43537">
    <property type="entry name" value="TRANSCRIPTIONAL REGULATOR, GNTR FAMILY"/>
    <property type="match status" value="1"/>
</dbReference>
<comment type="caution">
    <text evidence="5">The sequence shown here is derived from an EMBL/GenBank/DDBJ whole genome shotgun (WGS) entry which is preliminary data.</text>
</comment>
<proteinExistence type="predicted"/>
<gene>
    <name evidence="5" type="ORF">OOZ53_00790</name>
</gene>
<dbReference type="SUPFAM" id="SSF46785">
    <property type="entry name" value="Winged helix' DNA-binding domain"/>
    <property type="match status" value="1"/>
</dbReference>
<dbReference type="SMART" id="SM00345">
    <property type="entry name" value="HTH_GNTR"/>
    <property type="match status" value="1"/>
</dbReference>
<accession>A0ABT4VGX9</accession>
<dbReference type="RefSeq" id="WP_271087379.1">
    <property type="nucleotide sequence ID" value="NZ_JAPJZH010000001.1"/>
</dbReference>
<feature type="domain" description="HTH gntR-type" evidence="4">
    <location>
        <begin position="8"/>
        <end position="75"/>
    </location>
</feature>
<protein>
    <submittedName>
        <fullName evidence="5">GntR family transcriptional regulator</fullName>
    </submittedName>
</protein>
<keyword evidence="1" id="KW-0805">Transcription regulation</keyword>
<keyword evidence="6" id="KW-1185">Reference proteome</keyword>
<evidence type="ECO:0000256" key="3">
    <source>
        <dbReference type="ARBA" id="ARBA00023163"/>
    </source>
</evidence>
<dbReference type="Proteomes" id="UP001148313">
    <property type="component" value="Unassembled WGS sequence"/>
</dbReference>
<organism evidence="5 6">
    <name type="scientific">Hoeflea poritis</name>
    <dbReference type="NCBI Taxonomy" id="2993659"/>
    <lineage>
        <taxon>Bacteria</taxon>
        <taxon>Pseudomonadati</taxon>
        <taxon>Pseudomonadota</taxon>
        <taxon>Alphaproteobacteria</taxon>
        <taxon>Hyphomicrobiales</taxon>
        <taxon>Rhizobiaceae</taxon>
        <taxon>Hoeflea</taxon>
    </lineage>
</organism>
<dbReference type="Pfam" id="PF07729">
    <property type="entry name" value="FCD"/>
    <property type="match status" value="1"/>
</dbReference>
<dbReference type="InterPro" id="IPR036388">
    <property type="entry name" value="WH-like_DNA-bd_sf"/>
</dbReference>
<dbReference type="SMART" id="SM00895">
    <property type="entry name" value="FCD"/>
    <property type="match status" value="1"/>
</dbReference>
<evidence type="ECO:0000313" key="6">
    <source>
        <dbReference type="Proteomes" id="UP001148313"/>
    </source>
</evidence>
<evidence type="ECO:0000259" key="4">
    <source>
        <dbReference type="PROSITE" id="PS50949"/>
    </source>
</evidence>
<dbReference type="EMBL" id="JAPJZH010000001">
    <property type="protein sequence ID" value="MDA4843864.1"/>
    <property type="molecule type" value="Genomic_DNA"/>
</dbReference>
<keyword evidence="2" id="KW-0238">DNA-binding</keyword>
<name>A0ABT4VGX9_9HYPH</name>
<dbReference type="InterPro" id="IPR011711">
    <property type="entry name" value="GntR_C"/>
</dbReference>